<feature type="region of interest" description="Disordered" evidence="1">
    <location>
        <begin position="130"/>
        <end position="158"/>
    </location>
</feature>
<keyword evidence="3" id="KW-1185">Reference proteome</keyword>
<sequence>MASIPGLKNNPPSLLMRGGRGSRQTFARRANDDRIPSLSAMKDSKDSSPACEGNLKPNFFFWTHLISKKNKSFILAEFNNFLLVFLSKNLYNSKIYDNKRSDSDTLRSSLLQLLFQLINLQSPPCLFIKESNPSKGTNRDRNFSIPNSLGRASSRESGCKKKDECSTLGLMVLIDTAGVPTDAVDMALAKAAAIAATGAGDRGCGAGAGDGPADLEAARRDAATARRALSAA</sequence>
<dbReference type="AlphaFoldDB" id="A0A5J9VP18"/>
<feature type="region of interest" description="Disordered" evidence="1">
    <location>
        <begin position="1"/>
        <end position="22"/>
    </location>
</feature>
<reference evidence="2 3" key="1">
    <citation type="journal article" date="2019" name="Sci. Rep.">
        <title>A high-quality genome of Eragrostis curvula grass provides insights into Poaceae evolution and supports new strategies to enhance forage quality.</title>
        <authorList>
            <person name="Carballo J."/>
            <person name="Santos B.A.C.M."/>
            <person name="Zappacosta D."/>
            <person name="Garbus I."/>
            <person name="Selva J.P."/>
            <person name="Gallo C.A."/>
            <person name="Diaz A."/>
            <person name="Albertini E."/>
            <person name="Caccamo M."/>
            <person name="Echenique V."/>
        </authorList>
    </citation>
    <scope>NUCLEOTIDE SEQUENCE [LARGE SCALE GENOMIC DNA]</scope>
    <source>
        <strain evidence="3">cv. Victoria</strain>
        <tissue evidence="2">Leaf</tissue>
    </source>
</reference>
<dbReference type="Proteomes" id="UP000324897">
    <property type="component" value="Chromosome 4"/>
</dbReference>
<gene>
    <name evidence="2" type="ORF">EJB05_11256</name>
</gene>
<dbReference type="Gramene" id="TVU37913">
    <property type="protein sequence ID" value="TVU37913"/>
    <property type="gene ID" value="EJB05_11256"/>
</dbReference>
<protein>
    <submittedName>
        <fullName evidence="2">Uncharacterized protein</fullName>
    </submittedName>
</protein>
<dbReference type="EMBL" id="RWGY01000007">
    <property type="protein sequence ID" value="TVU37913.1"/>
    <property type="molecule type" value="Genomic_DNA"/>
</dbReference>
<accession>A0A5J9VP18</accession>
<evidence type="ECO:0000313" key="2">
    <source>
        <dbReference type="EMBL" id="TVU37913.1"/>
    </source>
</evidence>
<comment type="caution">
    <text evidence="2">The sequence shown here is derived from an EMBL/GenBank/DDBJ whole genome shotgun (WGS) entry which is preliminary data.</text>
</comment>
<proteinExistence type="predicted"/>
<feature type="non-terminal residue" evidence="2">
    <location>
        <position position="1"/>
    </location>
</feature>
<evidence type="ECO:0000256" key="1">
    <source>
        <dbReference type="SAM" id="MobiDB-lite"/>
    </source>
</evidence>
<evidence type="ECO:0000313" key="3">
    <source>
        <dbReference type="Proteomes" id="UP000324897"/>
    </source>
</evidence>
<organism evidence="2 3">
    <name type="scientific">Eragrostis curvula</name>
    <name type="common">weeping love grass</name>
    <dbReference type="NCBI Taxonomy" id="38414"/>
    <lineage>
        <taxon>Eukaryota</taxon>
        <taxon>Viridiplantae</taxon>
        <taxon>Streptophyta</taxon>
        <taxon>Embryophyta</taxon>
        <taxon>Tracheophyta</taxon>
        <taxon>Spermatophyta</taxon>
        <taxon>Magnoliopsida</taxon>
        <taxon>Liliopsida</taxon>
        <taxon>Poales</taxon>
        <taxon>Poaceae</taxon>
        <taxon>PACMAD clade</taxon>
        <taxon>Chloridoideae</taxon>
        <taxon>Eragrostideae</taxon>
        <taxon>Eragrostidinae</taxon>
        <taxon>Eragrostis</taxon>
    </lineage>
</organism>
<name>A0A5J9VP18_9POAL</name>